<dbReference type="InterPro" id="IPR057006">
    <property type="entry name" value="Phage_TAC_19"/>
</dbReference>
<evidence type="ECO:0000313" key="4">
    <source>
        <dbReference type="Proteomes" id="UP000467349"/>
    </source>
</evidence>
<dbReference type="Proteomes" id="UP000467349">
    <property type="component" value="Unassembled WGS sequence"/>
</dbReference>
<gene>
    <name evidence="2" type="ORF">GM536_05945</name>
    <name evidence="1" type="ORF">GM545_08130</name>
</gene>
<name>A0A0I7G094_STREE</name>
<accession>A0A0I7G094</accession>
<dbReference type="EMBL" id="WNIA01000024">
    <property type="protein sequence ID" value="MTV98632.1"/>
    <property type="molecule type" value="Genomic_DNA"/>
</dbReference>
<comment type="caution">
    <text evidence="1">The sequence shown here is derived from an EMBL/GenBank/DDBJ whole genome shotgun (WGS) entry which is preliminary data.</text>
</comment>
<evidence type="ECO:0000313" key="3">
    <source>
        <dbReference type="Proteomes" id="UP000437160"/>
    </source>
</evidence>
<evidence type="ECO:0000313" key="1">
    <source>
        <dbReference type="EMBL" id="MTV43578.1"/>
    </source>
</evidence>
<dbReference type="NCBIfam" id="NF047360">
    <property type="entry name" value="tail_chap_PVL"/>
    <property type="match status" value="1"/>
</dbReference>
<dbReference type="EMBL" id="WNHU01000043">
    <property type="protein sequence ID" value="MTV43578.1"/>
    <property type="molecule type" value="Genomic_DNA"/>
</dbReference>
<sequence length="97" mass="11114">MAKVQFTIKNDKGEDVLKKSKEITTRDYRDYLVMNDSLTSDLSEVEKLDKQLGFIASLFDDVTVEQLLEYTDFAKVISIFTDIYAHLVGDVDPKEKS</sequence>
<dbReference type="AlphaFoldDB" id="A0A0I7G094"/>
<reference evidence="3 4" key="1">
    <citation type="submission" date="2019-11" db="EMBL/GenBank/DDBJ databases">
        <title>Growth characteristics of pneumococcus vary with the chemical composition of the capsule and with environmental conditions.</title>
        <authorList>
            <person name="Tothpal A."/>
            <person name="Desobry K."/>
            <person name="Joshi S."/>
            <person name="Wyllie A.L."/>
            <person name="Weinberger D.M."/>
        </authorList>
    </citation>
    <scope>NUCLEOTIDE SEQUENCE [LARGE SCALE GENOMIC DNA]</scope>
    <source>
        <strain evidence="4">pnumococcus09N</strain>
        <strain evidence="1">Pnumococcus09N</strain>
        <strain evidence="2">Pnumococcus19F</strain>
        <strain evidence="3">pnumococcus19F</strain>
    </source>
</reference>
<evidence type="ECO:0000313" key="2">
    <source>
        <dbReference type="EMBL" id="MTV98632.1"/>
    </source>
</evidence>
<dbReference type="Pfam" id="PF23857">
    <property type="entry name" value="Phage_TAC_19"/>
    <property type="match status" value="1"/>
</dbReference>
<organism evidence="1 4">
    <name type="scientific">Streptococcus pneumoniae</name>
    <dbReference type="NCBI Taxonomy" id="1313"/>
    <lineage>
        <taxon>Bacteria</taxon>
        <taxon>Bacillati</taxon>
        <taxon>Bacillota</taxon>
        <taxon>Bacilli</taxon>
        <taxon>Lactobacillales</taxon>
        <taxon>Streptococcaceae</taxon>
        <taxon>Streptococcus</taxon>
    </lineage>
</organism>
<dbReference type="Proteomes" id="UP000437160">
    <property type="component" value="Unassembled WGS sequence"/>
</dbReference>
<dbReference type="RefSeq" id="WP_001151570.1">
    <property type="nucleotide sequence ID" value="NZ_CAJRNF010000020.1"/>
</dbReference>
<proteinExistence type="predicted"/>
<protein>
    <submittedName>
        <fullName evidence="1">Uncharacterized protein</fullName>
    </submittedName>
</protein>